<dbReference type="InterPro" id="IPR015943">
    <property type="entry name" value="WD40/YVTN_repeat-like_dom_sf"/>
</dbReference>
<dbReference type="NCBIfam" id="TIGR02276">
    <property type="entry name" value="beta_rpt_yvtn"/>
    <property type="match status" value="1"/>
</dbReference>
<dbReference type="InterPro" id="IPR019405">
    <property type="entry name" value="Lactonase_7-beta_prop"/>
</dbReference>
<keyword evidence="3" id="KW-0732">Signal</keyword>
<comment type="caution">
    <text evidence="4">The sequence shown here is derived from an EMBL/GenBank/DDBJ whole genome shotgun (WGS) entry which is preliminary data.</text>
</comment>
<protein>
    <submittedName>
        <fullName evidence="4">Uncharacterized protein</fullName>
    </submittedName>
</protein>
<feature type="chain" id="PRO_5020935341" evidence="3">
    <location>
        <begin position="20"/>
        <end position="816"/>
    </location>
</feature>
<dbReference type="InterPro" id="IPR011964">
    <property type="entry name" value="YVTN_b-propeller_repeat"/>
</dbReference>
<dbReference type="Proteomes" id="UP000290204">
    <property type="component" value="Unassembled WGS sequence"/>
</dbReference>
<dbReference type="InterPro" id="IPR051200">
    <property type="entry name" value="Host-pathogen_enzymatic-act"/>
</dbReference>
<dbReference type="RefSeq" id="WP_129131659.1">
    <property type="nucleotide sequence ID" value="NZ_SDHW01000004.1"/>
</dbReference>
<dbReference type="InterPro" id="IPR007312">
    <property type="entry name" value="Phosphoesterase"/>
</dbReference>
<accession>A0A4Q1CHG8</accession>
<keyword evidence="5" id="KW-1185">Reference proteome</keyword>
<sequence length="816" mass="91481">MKRWLLFFCLLTLSFSITAQQKVQLPNGWYLSPAGRHLPLGDLPLNIAVSKSKKLMAVTNNGQSVQSLQLINPVTEKELDRVIVPKSWYGLKFSADEKMLYASGGNDNWILQYAISNNKLQLKDSIKLGNKWPEKISPAGIEINDAAKRMYVVTKENNSLYVINLADKTILQQLKLDDAAYTCLLSANKKELYISVWGAKKVVLYDIALMKITAEIPVGENPNELLLSKNGKQLYVANAGDNSVSVIDVVKRKEIEVLNAALYPNAPTGSASNGLALSEDEQTLYVANADNNCLAVFDVTKPGFSKSKGFIPVGWYPTNVKVIGKKIFVSNGKGFTSKPNAKGPDPTKKDQEVTYQQGDYKNKQSRVEYIAGLFKGEMSIIDLPNDAKLAAYSKMVYDNTPYTKEKELHAKGEAGNPIPMKVGDPSPIKYVFYIIKENRTYDQVLADVPGGNGDTSLLLFGERVTPNQHKLVKEFVLLDNFYVDGEVSADGHNWSLAANANDYLEKTWPTSYGGRGGSYDAEGNRGISNPDRGFIWDYCKRAGISYRTYGEFADDYKANIPVLENHFCPYFTSWDEAVRDTTRFYQWKREFDSLLAANTVPRFNSLRFINDHTEGQHIGRPTPFAHVADNDWAVGLFVEYLSKSTIWKETAIFIVEDDAQNGPDHVDAHRTTAYVAGGFVKRKFIDHTMYSTSSMLRTIELILGLPPMSQYDAAAEPMWRCFSATPDLTPFQSVPALVDLNEKNTKNTASARLSASFDFSKEDRIPDLVFSEVIWKAVKGEESVMPAPRRSAFVKMVENEEDEEEEEERKTKRKKK</sequence>
<dbReference type="AlphaFoldDB" id="A0A4Q1CHG8"/>
<evidence type="ECO:0000256" key="1">
    <source>
        <dbReference type="ARBA" id="ARBA00022801"/>
    </source>
</evidence>
<dbReference type="PANTHER" id="PTHR47197">
    <property type="entry name" value="PROTEIN NIRF"/>
    <property type="match status" value="1"/>
</dbReference>
<dbReference type="Gene3D" id="2.130.10.10">
    <property type="entry name" value="YVTN repeat-like/Quinoprotein amine dehydrogenase"/>
    <property type="match status" value="2"/>
</dbReference>
<dbReference type="PANTHER" id="PTHR47197:SF3">
    <property type="entry name" value="DIHYDRO-HEME D1 DEHYDROGENASE"/>
    <property type="match status" value="1"/>
</dbReference>
<evidence type="ECO:0000256" key="3">
    <source>
        <dbReference type="SAM" id="SignalP"/>
    </source>
</evidence>
<dbReference type="EMBL" id="SDHW01000004">
    <property type="protein sequence ID" value="RXK59356.1"/>
    <property type="molecule type" value="Genomic_DNA"/>
</dbReference>
<gene>
    <name evidence="4" type="ORF">ESA94_14575</name>
</gene>
<dbReference type="SUPFAM" id="SSF53649">
    <property type="entry name" value="Alkaline phosphatase-like"/>
    <property type="match status" value="1"/>
</dbReference>
<dbReference type="SUPFAM" id="SSF51004">
    <property type="entry name" value="C-terminal (heme d1) domain of cytochrome cd1-nitrite reductase"/>
    <property type="match status" value="1"/>
</dbReference>
<feature type="signal peptide" evidence="3">
    <location>
        <begin position="1"/>
        <end position="19"/>
    </location>
</feature>
<dbReference type="OrthoDB" id="145213at2"/>
<dbReference type="GO" id="GO:0016788">
    <property type="term" value="F:hydrolase activity, acting on ester bonds"/>
    <property type="evidence" value="ECO:0007669"/>
    <property type="project" value="InterPro"/>
</dbReference>
<feature type="region of interest" description="Disordered" evidence="2">
    <location>
        <begin position="797"/>
        <end position="816"/>
    </location>
</feature>
<proteinExistence type="predicted"/>
<reference evidence="4 5" key="1">
    <citation type="submission" date="2019-01" db="EMBL/GenBank/DDBJ databases">
        <title>Lacibacter sp. strain TTM-7.</title>
        <authorList>
            <person name="Chen W.-M."/>
        </authorList>
    </citation>
    <scope>NUCLEOTIDE SEQUENCE [LARGE SCALE GENOMIC DNA]</scope>
    <source>
        <strain evidence="4 5">TTM-7</strain>
    </source>
</reference>
<dbReference type="InterPro" id="IPR011048">
    <property type="entry name" value="Haem_d1_sf"/>
</dbReference>
<organism evidence="4 5">
    <name type="scientific">Lacibacter luteus</name>
    <dbReference type="NCBI Taxonomy" id="2508719"/>
    <lineage>
        <taxon>Bacteria</taxon>
        <taxon>Pseudomonadati</taxon>
        <taxon>Bacteroidota</taxon>
        <taxon>Chitinophagia</taxon>
        <taxon>Chitinophagales</taxon>
        <taxon>Chitinophagaceae</taxon>
        <taxon>Lacibacter</taxon>
    </lineage>
</organism>
<evidence type="ECO:0000256" key="2">
    <source>
        <dbReference type="SAM" id="MobiDB-lite"/>
    </source>
</evidence>
<dbReference type="Pfam" id="PF04185">
    <property type="entry name" value="Phosphoesterase"/>
    <property type="match status" value="1"/>
</dbReference>
<dbReference type="Gene3D" id="3.40.720.10">
    <property type="entry name" value="Alkaline Phosphatase, subunit A"/>
    <property type="match status" value="1"/>
</dbReference>
<dbReference type="InterPro" id="IPR017850">
    <property type="entry name" value="Alkaline_phosphatase_core_sf"/>
</dbReference>
<dbReference type="Pfam" id="PF10282">
    <property type="entry name" value="Lactonase"/>
    <property type="match status" value="1"/>
</dbReference>
<evidence type="ECO:0000313" key="4">
    <source>
        <dbReference type="EMBL" id="RXK59356.1"/>
    </source>
</evidence>
<evidence type="ECO:0000313" key="5">
    <source>
        <dbReference type="Proteomes" id="UP000290204"/>
    </source>
</evidence>
<keyword evidence="1" id="KW-0378">Hydrolase</keyword>
<name>A0A4Q1CHG8_9BACT</name>